<dbReference type="PANTHER" id="PTHR31001:SF76">
    <property type="entry name" value="ZN(2)-C6 FUNGAL-TYPE DOMAIN-CONTAINING PROTEIN"/>
    <property type="match status" value="1"/>
</dbReference>
<dbReference type="Gene3D" id="4.10.240.10">
    <property type="entry name" value="Zn(2)-C6 fungal-type DNA-binding domain"/>
    <property type="match status" value="1"/>
</dbReference>
<dbReference type="PANTHER" id="PTHR31001">
    <property type="entry name" value="UNCHARACTERIZED TRANSCRIPTIONAL REGULATORY PROTEIN"/>
    <property type="match status" value="1"/>
</dbReference>
<evidence type="ECO:0000256" key="1">
    <source>
        <dbReference type="ARBA" id="ARBA00004123"/>
    </source>
</evidence>
<keyword evidence="9" id="KW-1185">Reference proteome</keyword>
<keyword evidence="2" id="KW-0479">Metal-binding</keyword>
<dbReference type="SUPFAM" id="SSF57701">
    <property type="entry name" value="Zn2/Cys6 DNA-binding domain"/>
    <property type="match status" value="1"/>
</dbReference>
<evidence type="ECO:0000256" key="2">
    <source>
        <dbReference type="ARBA" id="ARBA00022723"/>
    </source>
</evidence>
<dbReference type="Pfam" id="PF04082">
    <property type="entry name" value="Fungal_trans"/>
    <property type="match status" value="1"/>
</dbReference>
<evidence type="ECO:0000256" key="5">
    <source>
        <dbReference type="ARBA" id="ARBA00023163"/>
    </source>
</evidence>
<dbReference type="GeneID" id="37169762"/>
<reference evidence="8 9" key="1">
    <citation type="submission" date="2018-02" db="EMBL/GenBank/DDBJ databases">
        <title>The genomes of Aspergillus section Nigri reveals drivers in fungal speciation.</title>
        <authorList>
            <consortium name="DOE Joint Genome Institute"/>
            <person name="Vesth T.C."/>
            <person name="Nybo J."/>
            <person name="Theobald S."/>
            <person name="Brandl J."/>
            <person name="Frisvad J.C."/>
            <person name="Nielsen K.F."/>
            <person name="Lyhne E.K."/>
            <person name="Kogle M.E."/>
            <person name="Kuo A."/>
            <person name="Riley R."/>
            <person name="Clum A."/>
            <person name="Nolan M."/>
            <person name="Lipzen A."/>
            <person name="Salamov A."/>
            <person name="Henrissat B."/>
            <person name="Wiebenga A."/>
            <person name="De vries R.P."/>
            <person name="Grigoriev I.V."/>
            <person name="Mortensen U.H."/>
            <person name="Andersen M.R."/>
            <person name="Baker S.E."/>
        </authorList>
    </citation>
    <scope>NUCLEOTIDE SEQUENCE [LARGE SCALE GENOMIC DNA]</scope>
    <source>
        <strain evidence="8 9">CBS 114.51</strain>
    </source>
</reference>
<keyword evidence="5" id="KW-0804">Transcription</keyword>
<name>A0A8T8WXB5_ASPJA</name>
<evidence type="ECO:0000259" key="7">
    <source>
        <dbReference type="PROSITE" id="PS50048"/>
    </source>
</evidence>
<keyword evidence="4" id="KW-0238">DNA-binding</keyword>
<dbReference type="GO" id="GO:0005634">
    <property type="term" value="C:nucleus"/>
    <property type="evidence" value="ECO:0007669"/>
    <property type="project" value="UniProtKB-SubCell"/>
</dbReference>
<sequence>MASTPTPQTPRLTQRAPLSCVPCSLKKVKCNKRMPCSTCIRKGEASQCRRENVYLTGGRQRPVSALAFRDYEEVVAENFRLRAALSQSQGVFPHATPSAETPAGTSAAFVPDSTLLDYLSELFNAVCDSGHPNSVFSPQDIHLPSRELSDRILAHAGAETTWHHFAIHYPTFMDEHDQFWRWCSNGGEHADYDPHWLAIYFSLLAEVLYLKLDDWWPQDTDAAGSEAMLHIQNWFDAAIFLLQKADFIRAPDIRCVQAIAILGDVFIVLGHRSCFFNLWPVAIRTAQMLGIDREENLAKHPPLEAELYRRLWWSLVIGDWLIVPYRTPLVRIDDFNVNMPSLADDDELADVGGVIPARAEPDPRPMQYQLALIEGAKIYYEFQQMLRAGKWMENDAVALVARTDEKIAKLIAQLPAFLRADGDEVTEDDEFRYPWMEQQRSNICYTLLDGQIAFFSTLTSLGPAEANARSRARSVCVATSRTILQLALQGRDDRIKNWFTITTLFMTCISLITLQQGDEGPDTVWADVETVYKVCDILRAKGSENRLASAALEILERAIRRRWPAHPRPIHIPTL</sequence>
<dbReference type="CDD" id="cd12148">
    <property type="entry name" value="fungal_TF_MHR"/>
    <property type="match status" value="1"/>
</dbReference>
<proteinExistence type="predicted"/>
<feature type="domain" description="Zn(2)-C6 fungal-type" evidence="7">
    <location>
        <begin position="19"/>
        <end position="50"/>
    </location>
</feature>
<comment type="subcellular location">
    <subcellularLocation>
        <location evidence="1">Nucleus</location>
    </subcellularLocation>
</comment>
<evidence type="ECO:0000313" key="8">
    <source>
        <dbReference type="EMBL" id="RAH80463.1"/>
    </source>
</evidence>
<dbReference type="SMART" id="SM00066">
    <property type="entry name" value="GAL4"/>
    <property type="match status" value="1"/>
</dbReference>
<keyword evidence="6" id="KW-0539">Nucleus</keyword>
<protein>
    <recommendedName>
        <fullName evidence="7">Zn(2)-C6 fungal-type domain-containing protein</fullName>
    </recommendedName>
</protein>
<dbReference type="GO" id="GO:0003677">
    <property type="term" value="F:DNA binding"/>
    <property type="evidence" value="ECO:0007669"/>
    <property type="project" value="UniProtKB-KW"/>
</dbReference>
<dbReference type="GO" id="GO:0008270">
    <property type="term" value="F:zinc ion binding"/>
    <property type="evidence" value="ECO:0007669"/>
    <property type="project" value="InterPro"/>
</dbReference>
<dbReference type="InterPro" id="IPR050613">
    <property type="entry name" value="Sec_Metabolite_Reg"/>
</dbReference>
<dbReference type="InterPro" id="IPR001138">
    <property type="entry name" value="Zn2Cys6_DnaBD"/>
</dbReference>
<evidence type="ECO:0000256" key="6">
    <source>
        <dbReference type="ARBA" id="ARBA00023242"/>
    </source>
</evidence>
<dbReference type="Pfam" id="PF00172">
    <property type="entry name" value="Zn_clus"/>
    <property type="match status" value="1"/>
</dbReference>
<dbReference type="EMBL" id="KZ824803">
    <property type="protein sequence ID" value="RAH80463.1"/>
    <property type="molecule type" value="Genomic_DNA"/>
</dbReference>
<dbReference type="GO" id="GO:0000981">
    <property type="term" value="F:DNA-binding transcription factor activity, RNA polymerase II-specific"/>
    <property type="evidence" value="ECO:0007669"/>
    <property type="project" value="InterPro"/>
</dbReference>
<evidence type="ECO:0000256" key="3">
    <source>
        <dbReference type="ARBA" id="ARBA00023015"/>
    </source>
</evidence>
<dbReference type="GO" id="GO:0009893">
    <property type="term" value="P:positive regulation of metabolic process"/>
    <property type="evidence" value="ECO:0007669"/>
    <property type="project" value="UniProtKB-ARBA"/>
</dbReference>
<dbReference type="PROSITE" id="PS50048">
    <property type="entry name" value="ZN2_CY6_FUNGAL_2"/>
    <property type="match status" value="1"/>
</dbReference>
<evidence type="ECO:0000313" key="9">
    <source>
        <dbReference type="Proteomes" id="UP000249497"/>
    </source>
</evidence>
<dbReference type="CDD" id="cd00067">
    <property type="entry name" value="GAL4"/>
    <property type="match status" value="1"/>
</dbReference>
<dbReference type="Proteomes" id="UP000249497">
    <property type="component" value="Unassembled WGS sequence"/>
</dbReference>
<accession>A0A8T8WXB5</accession>
<dbReference type="InterPro" id="IPR036864">
    <property type="entry name" value="Zn2-C6_fun-type_DNA-bd_sf"/>
</dbReference>
<evidence type="ECO:0000256" key="4">
    <source>
        <dbReference type="ARBA" id="ARBA00023125"/>
    </source>
</evidence>
<dbReference type="GO" id="GO:0006351">
    <property type="term" value="P:DNA-templated transcription"/>
    <property type="evidence" value="ECO:0007669"/>
    <property type="project" value="InterPro"/>
</dbReference>
<organism evidence="8 9">
    <name type="scientific">Aspergillus japonicus CBS 114.51</name>
    <dbReference type="NCBI Taxonomy" id="1448312"/>
    <lineage>
        <taxon>Eukaryota</taxon>
        <taxon>Fungi</taxon>
        <taxon>Dikarya</taxon>
        <taxon>Ascomycota</taxon>
        <taxon>Pezizomycotina</taxon>
        <taxon>Eurotiomycetes</taxon>
        <taxon>Eurotiomycetidae</taxon>
        <taxon>Eurotiales</taxon>
        <taxon>Aspergillaceae</taxon>
        <taxon>Aspergillus</taxon>
        <taxon>Aspergillus subgen. Circumdati</taxon>
    </lineage>
</organism>
<dbReference type="RefSeq" id="XP_025526357.1">
    <property type="nucleotide sequence ID" value="XM_025666070.1"/>
</dbReference>
<dbReference type="InterPro" id="IPR007219">
    <property type="entry name" value="XnlR_reg_dom"/>
</dbReference>
<dbReference type="OrthoDB" id="1747771at2759"/>
<dbReference type="PROSITE" id="PS00463">
    <property type="entry name" value="ZN2_CY6_FUNGAL_1"/>
    <property type="match status" value="1"/>
</dbReference>
<dbReference type="AlphaFoldDB" id="A0A8T8WXB5"/>
<gene>
    <name evidence="8" type="ORF">BO86DRAFT_126683</name>
</gene>
<dbReference type="SMART" id="SM00906">
    <property type="entry name" value="Fungal_trans"/>
    <property type="match status" value="1"/>
</dbReference>
<keyword evidence="3" id="KW-0805">Transcription regulation</keyword>